<dbReference type="SMART" id="SM00454">
    <property type="entry name" value="SAM"/>
    <property type="match status" value="1"/>
</dbReference>
<dbReference type="AlphaFoldDB" id="A0AAN8H2I9"/>
<feature type="region of interest" description="Disordered" evidence="2">
    <location>
        <begin position="45"/>
        <end position="84"/>
    </location>
</feature>
<sequence>MPAEAIKELRNISRRSYKPYLSSSISHQQAQPWAAQMGKVFNRSNCENWRDRHGSTSSSLPVSSSSSSLSSSPSSPPSTFTSSSSSFPAFVSSMNRSRNDKPSESFPSSSSYFEGVCSSRRASTCSQRSPSPQMIDDLPELLSQLGLIKYIDVFEQQEIDYLTFLTLSDEDLKEVGISTFGARRKMLLAISDLTKSKRRLSDTPAVKPGYLEGGASGRLPPIIDLEVAAQSNHW</sequence>
<evidence type="ECO:0000259" key="3">
    <source>
        <dbReference type="PROSITE" id="PS50105"/>
    </source>
</evidence>
<dbReference type="Pfam" id="PF00536">
    <property type="entry name" value="SAM_1"/>
    <property type="match status" value="1"/>
</dbReference>
<reference evidence="4 5" key="1">
    <citation type="journal article" date="2023" name="Mol. Biol. Evol.">
        <title>Genomics of Secondarily Temperate Adaptation in the Only Non-Antarctic Icefish.</title>
        <authorList>
            <person name="Rivera-Colon A.G."/>
            <person name="Rayamajhi N."/>
            <person name="Minhas B.F."/>
            <person name="Madrigal G."/>
            <person name="Bilyk K.T."/>
            <person name="Yoon V."/>
            <person name="Hune M."/>
            <person name="Gregory S."/>
            <person name="Cheng C.H.C."/>
            <person name="Catchen J.M."/>
        </authorList>
    </citation>
    <scope>NUCLEOTIDE SEQUENCE [LARGE SCALE GENOMIC DNA]</scope>
    <source>
        <strain evidence="4">JC2023a</strain>
    </source>
</reference>
<accession>A0AAN8H2I9</accession>
<dbReference type="InterPro" id="IPR037974">
    <property type="entry name" value="BICC1_SAM_dom"/>
</dbReference>
<dbReference type="PROSITE" id="PS50105">
    <property type="entry name" value="SAM_DOMAIN"/>
    <property type="match status" value="1"/>
</dbReference>
<feature type="domain" description="SAM" evidence="3">
    <location>
        <begin position="133"/>
        <end position="196"/>
    </location>
</feature>
<dbReference type="InterPro" id="IPR013761">
    <property type="entry name" value="SAM/pointed_sf"/>
</dbReference>
<keyword evidence="5" id="KW-1185">Reference proteome</keyword>
<gene>
    <name evidence="4" type="ORF">CesoFtcFv8_010179</name>
</gene>
<protein>
    <recommendedName>
        <fullName evidence="3">SAM domain-containing protein</fullName>
    </recommendedName>
</protein>
<dbReference type="GO" id="GO:0005737">
    <property type="term" value="C:cytoplasm"/>
    <property type="evidence" value="ECO:0007669"/>
    <property type="project" value="TreeGrafter"/>
</dbReference>
<evidence type="ECO:0000313" key="5">
    <source>
        <dbReference type="Proteomes" id="UP001335648"/>
    </source>
</evidence>
<dbReference type="PANTHER" id="PTHR10627:SF59">
    <property type="entry name" value="BICAUDAL C HOMOLOG 2"/>
    <property type="match status" value="1"/>
</dbReference>
<evidence type="ECO:0000313" key="4">
    <source>
        <dbReference type="EMBL" id="KAK5897084.1"/>
    </source>
</evidence>
<feature type="compositionally biased region" description="Low complexity" evidence="2">
    <location>
        <begin position="55"/>
        <end position="84"/>
    </location>
</feature>
<dbReference type="InterPro" id="IPR001660">
    <property type="entry name" value="SAM"/>
</dbReference>
<keyword evidence="1" id="KW-0677">Repeat</keyword>
<name>A0AAN8H2I9_9TELE</name>
<dbReference type="PANTHER" id="PTHR10627">
    <property type="entry name" value="SCP160"/>
    <property type="match status" value="1"/>
</dbReference>
<evidence type="ECO:0000256" key="2">
    <source>
        <dbReference type="SAM" id="MobiDB-lite"/>
    </source>
</evidence>
<comment type="caution">
    <text evidence="4">The sequence shown here is derived from an EMBL/GenBank/DDBJ whole genome shotgun (WGS) entry which is preliminary data.</text>
</comment>
<dbReference type="CDD" id="cd09520">
    <property type="entry name" value="SAM_BICC1"/>
    <property type="match status" value="1"/>
</dbReference>
<dbReference type="EMBL" id="JAULUE010002053">
    <property type="protein sequence ID" value="KAK5897084.1"/>
    <property type="molecule type" value="Genomic_DNA"/>
</dbReference>
<dbReference type="SUPFAM" id="SSF47769">
    <property type="entry name" value="SAM/Pointed domain"/>
    <property type="match status" value="1"/>
</dbReference>
<organism evidence="4 5">
    <name type="scientific">Champsocephalus esox</name>
    <name type="common">pike icefish</name>
    <dbReference type="NCBI Taxonomy" id="159716"/>
    <lineage>
        <taxon>Eukaryota</taxon>
        <taxon>Metazoa</taxon>
        <taxon>Chordata</taxon>
        <taxon>Craniata</taxon>
        <taxon>Vertebrata</taxon>
        <taxon>Euteleostomi</taxon>
        <taxon>Actinopterygii</taxon>
        <taxon>Neopterygii</taxon>
        <taxon>Teleostei</taxon>
        <taxon>Neoteleostei</taxon>
        <taxon>Acanthomorphata</taxon>
        <taxon>Eupercaria</taxon>
        <taxon>Perciformes</taxon>
        <taxon>Notothenioidei</taxon>
        <taxon>Channichthyidae</taxon>
        <taxon>Champsocephalus</taxon>
    </lineage>
</organism>
<evidence type="ECO:0000256" key="1">
    <source>
        <dbReference type="ARBA" id="ARBA00022737"/>
    </source>
</evidence>
<dbReference type="Gene3D" id="1.10.150.50">
    <property type="entry name" value="Transcription Factor, Ets-1"/>
    <property type="match status" value="1"/>
</dbReference>
<proteinExistence type="predicted"/>
<dbReference type="Proteomes" id="UP001335648">
    <property type="component" value="Unassembled WGS sequence"/>
</dbReference>